<evidence type="ECO:0000256" key="1">
    <source>
        <dbReference type="ARBA" id="ARBA00004236"/>
    </source>
</evidence>
<keyword evidence="4" id="KW-0808">Transferase</keyword>
<dbReference type="Proteomes" id="UP001501414">
    <property type="component" value="Unassembled WGS sequence"/>
</dbReference>
<evidence type="ECO:0000313" key="7">
    <source>
        <dbReference type="Proteomes" id="UP001501414"/>
    </source>
</evidence>
<keyword evidence="7" id="KW-1185">Reference proteome</keyword>
<keyword evidence="3" id="KW-0328">Glycosyltransferase</keyword>
<comment type="subcellular location">
    <subcellularLocation>
        <location evidence="1">Cell membrane</location>
    </subcellularLocation>
</comment>
<evidence type="ECO:0000256" key="3">
    <source>
        <dbReference type="ARBA" id="ARBA00022676"/>
    </source>
</evidence>
<dbReference type="RefSeq" id="WP_344025780.1">
    <property type="nucleotide sequence ID" value="NZ_BAAAJK010000030.1"/>
</dbReference>
<protein>
    <recommendedName>
        <fullName evidence="8">Glycosyl transferase family 2</fullName>
    </recommendedName>
</protein>
<sequence length="248" mass="25134">MRPVEAVGVLVPAHDEAATVGACVRSVLTALDAVPGLRVRALCVLADRCSDGTADRARDAIARHPAGARVRHAVLETRPGEPAAPVGATRGRAADAVLGLLGPSGTGPGRTWLLSTDADCTVRPGWVRGHLLRADAGADAVIGGVVLDLPGYPVPPGEPPPPDRPVYAANLGVRATAYTGVGGFPEIDCGEDHGIVARLRAGGYRVLPGPVGDVRTSARTTGRARGGLADLLARHAGVEPRAAGSPVA</sequence>
<evidence type="ECO:0008006" key="8">
    <source>
        <dbReference type="Google" id="ProtNLM"/>
    </source>
</evidence>
<dbReference type="PANTHER" id="PTHR43646">
    <property type="entry name" value="GLYCOSYLTRANSFERASE"/>
    <property type="match status" value="1"/>
</dbReference>
<keyword evidence="5" id="KW-0472">Membrane</keyword>
<gene>
    <name evidence="6" type="ORF">GCM10009613_45320</name>
</gene>
<name>A0ABP4IPM9_9PSEU</name>
<accession>A0ABP4IPM9</accession>
<comment type="caution">
    <text evidence="6">The sequence shown here is derived from an EMBL/GenBank/DDBJ whole genome shotgun (WGS) entry which is preliminary data.</text>
</comment>
<dbReference type="Gene3D" id="3.90.550.10">
    <property type="entry name" value="Spore Coat Polysaccharide Biosynthesis Protein SpsA, Chain A"/>
    <property type="match status" value="1"/>
</dbReference>
<dbReference type="InterPro" id="IPR029044">
    <property type="entry name" value="Nucleotide-diphossugar_trans"/>
</dbReference>
<dbReference type="CDD" id="cd00761">
    <property type="entry name" value="Glyco_tranf_GTA_type"/>
    <property type="match status" value="1"/>
</dbReference>
<keyword evidence="2" id="KW-1003">Cell membrane</keyword>
<dbReference type="PANTHER" id="PTHR43646:SF2">
    <property type="entry name" value="GLYCOSYLTRANSFERASE 2-LIKE DOMAIN-CONTAINING PROTEIN"/>
    <property type="match status" value="1"/>
</dbReference>
<dbReference type="SUPFAM" id="SSF53448">
    <property type="entry name" value="Nucleotide-diphospho-sugar transferases"/>
    <property type="match status" value="1"/>
</dbReference>
<organism evidence="6 7">
    <name type="scientific">Pseudonocardia kongjuensis</name>
    <dbReference type="NCBI Taxonomy" id="102227"/>
    <lineage>
        <taxon>Bacteria</taxon>
        <taxon>Bacillati</taxon>
        <taxon>Actinomycetota</taxon>
        <taxon>Actinomycetes</taxon>
        <taxon>Pseudonocardiales</taxon>
        <taxon>Pseudonocardiaceae</taxon>
        <taxon>Pseudonocardia</taxon>
    </lineage>
</organism>
<reference evidence="7" key="1">
    <citation type="journal article" date="2019" name="Int. J. Syst. Evol. Microbiol.">
        <title>The Global Catalogue of Microorganisms (GCM) 10K type strain sequencing project: providing services to taxonomists for standard genome sequencing and annotation.</title>
        <authorList>
            <consortium name="The Broad Institute Genomics Platform"/>
            <consortium name="The Broad Institute Genome Sequencing Center for Infectious Disease"/>
            <person name="Wu L."/>
            <person name="Ma J."/>
        </authorList>
    </citation>
    <scope>NUCLEOTIDE SEQUENCE [LARGE SCALE GENOMIC DNA]</scope>
    <source>
        <strain evidence="7">JCM 11896</strain>
    </source>
</reference>
<proteinExistence type="predicted"/>
<evidence type="ECO:0000256" key="5">
    <source>
        <dbReference type="ARBA" id="ARBA00023136"/>
    </source>
</evidence>
<evidence type="ECO:0000256" key="4">
    <source>
        <dbReference type="ARBA" id="ARBA00022679"/>
    </source>
</evidence>
<evidence type="ECO:0000313" key="6">
    <source>
        <dbReference type="EMBL" id="GAA1395514.1"/>
    </source>
</evidence>
<dbReference type="EMBL" id="BAAAJK010000030">
    <property type="protein sequence ID" value="GAA1395514.1"/>
    <property type="molecule type" value="Genomic_DNA"/>
</dbReference>
<evidence type="ECO:0000256" key="2">
    <source>
        <dbReference type="ARBA" id="ARBA00022475"/>
    </source>
</evidence>